<evidence type="ECO:0000256" key="5">
    <source>
        <dbReference type="SAM" id="MobiDB-lite"/>
    </source>
</evidence>
<dbReference type="Pfam" id="PF00001">
    <property type="entry name" value="7tm_1"/>
    <property type="match status" value="1"/>
</dbReference>
<feature type="transmembrane region" description="Helical" evidence="6">
    <location>
        <begin position="319"/>
        <end position="345"/>
    </location>
</feature>
<evidence type="ECO:0000256" key="2">
    <source>
        <dbReference type="ARBA" id="ARBA00022692"/>
    </source>
</evidence>
<dbReference type="PANTHER" id="PTHR46641:SF2">
    <property type="entry name" value="FMRFAMIDE RECEPTOR"/>
    <property type="match status" value="1"/>
</dbReference>
<dbReference type="PANTHER" id="PTHR46641">
    <property type="entry name" value="FMRFAMIDE RECEPTOR-RELATED"/>
    <property type="match status" value="1"/>
</dbReference>
<keyword evidence="4 6" id="KW-0472">Membrane</keyword>
<reference evidence="8 9" key="1">
    <citation type="submission" date="2019-01" db="EMBL/GenBank/DDBJ databases">
        <title>A draft genome assembly of the solar-powered sea slug Elysia chlorotica.</title>
        <authorList>
            <person name="Cai H."/>
            <person name="Li Q."/>
            <person name="Fang X."/>
            <person name="Li J."/>
            <person name="Curtis N.E."/>
            <person name="Altenburger A."/>
            <person name="Shibata T."/>
            <person name="Feng M."/>
            <person name="Maeda T."/>
            <person name="Schwartz J.A."/>
            <person name="Shigenobu S."/>
            <person name="Lundholm N."/>
            <person name="Nishiyama T."/>
            <person name="Yang H."/>
            <person name="Hasebe M."/>
            <person name="Li S."/>
            <person name="Pierce S.K."/>
            <person name="Wang J."/>
        </authorList>
    </citation>
    <scope>NUCLEOTIDE SEQUENCE [LARGE SCALE GENOMIC DNA]</scope>
    <source>
        <strain evidence="8">EC2010</strain>
        <tissue evidence="8">Whole organism of an adult</tissue>
    </source>
</reference>
<gene>
    <name evidence="8" type="ORF">EGW08_007952</name>
</gene>
<keyword evidence="3 6" id="KW-1133">Transmembrane helix</keyword>
<accession>A0A433TS21</accession>
<evidence type="ECO:0000259" key="7">
    <source>
        <dbReference type="PROSITE" id="PS50262"/>
    </source>
</evidence>
<dbReference type="Gene3D" id="1.20.1070.10">
    <property type="entry name" value="Rhodopsin 7-helix transmembrane proteins"/>
    <property type="match status" value="1"/>
</dbReference>
<feature type="transmembrane region" description="Helical" evidence="6">
    <location>
        <begin position="217"/>
        <end position="243"/>
    </location>
</feature>
<feature type="transmembrane region" description="Helical" evidence="6">
    <location>
        <begin position="77"/>
        <end position="105"/>
    </location>
</feature>
<feature type="transmembrane region" description="Helical" evidence="6">
    <location>
        <begin position="279"/>
        <end position="299"/>
    </location>
</feature>
<protein>
    <recommendedName>
        <fullName evidence="7">G-protein coupled receptors family 1 profile domain-containing protein</fullName>
    </recommendedName>
</protein>
<dbReference type="InterPro" id="IPR017452">
    <property type="entry name" value="GPCR_Rhodpsn_7TM"/>
</dbReference>
<comment type="caution">
    <text evidence="8">The sequence shown here is derived from an EMBL/GenBank/DDBJ whole genome shotgun (WGS) entry which is preliminary data.</text>
</comment>
<dbReference type="GO" id="GO:0016020">
    <property type="term" value="C:membrane"/>
    <property type="evidence" value="ECO:0007669"/>
    <property type="project" value="UniProtKB-SubCell"/>
</dbReference>
<keyword evidence="9" id="KW-1185">Reference proteome</keyword>
<feature type="compositionally biased region" description="Polar residues" evidence="5">
    <location>
        <begin position="255"/>
        <end position="270"/>
    </location>
</feature>
<proteinExistence type="predicted"/>
<evidence type="ECO:0000256" key="1">
    <source>
        <dbReference type="ARBA" id="ARBA00004370"/>
    </source>
</evidence>
<dbReference type="InterPro" id="IPR000276">
    <property type="entry name" value="GPCR_Rhodpsn"/>
</dbReference>
<evidence type="ECO:0000313" key="8">
    <source>
        <dbReference type="EMBL" id="RUS84308.1"/>
    </source>
</evidence>
<name>A0A433TS21_ELYCH</name>
<dbReference type="EMBL" id="RQTK01000210">
    <property type="protein sequence ID" value="RUS84308.1"/>
    <property type="molecule type" value="Genomic_DNA"/>
</dbReference>
<dbReference type="Proteomes" id="UP000271974">
    <property type="component" value="Unassembled WGS sequence"/>
</dbReference>
<keyword evidence="2 6" id="KW-0812">Transmembrane</keyword>
<dbReference type="OrthoDB" id="6126859at2759"/>
<dbReference type="SUPFAM" id="SSF81321">
    <property type="entry name" value="Family A G protein-coupled receptor-like"/>
    <property type="match status" value="1"/>
</dbReference>
<feature type="transmembrane region" description="Helical" evidence="6">
    <location>
        <begin position="163"/>
        <end position="184"/>
    </location>
</feature>
<dbReference type="AlphaFoldDB" id="A0A433TS21"/>
<evidence type="ECO:0000313" key="9">
    <source>
        <dbReference type="Proteomes" id="UP000271974"/>
    </source>
</evidence>
<organism evidence="8 9">
    <name type="scientific">Elysia chlorotica</name>
    <name type="common">Eastern emerald elysia</name>
    <name type="synonym">Sea slug</name>
    <dbReference type="NCBI Taxonomy" id="188477"/>
    <lineage>
        <taxon>Eukaryota</taxon>
        <taxon>Metazoa</taxon>
        <taxon>Spiralia</taxon>
        <taxon>Lophotrochozoa</taxon>
        <taxon>Mollusca</taxon>
        <taxon>Gastropoda</taxon>
        <taxon>Heterobranchia</taxon>
        <taxon>Euthyneura</taxon>
        <taxon>Panpulmonata</taxon>
        <taxon>Sacoglossa</taxon>
        <taxon>Placobranchoidea</taxon>
        <taxon>Plakobranchidae</taxon>
        <taxon>Elysia</taxon>
    </lineage>
</organism>
<evidence type="ECO:0000256" key="6">
    <source>
        <dbReference type="SAM" id="Phobius"/>
    </source>
</evidence>
<feature type="domain" description="G-protein coupled receptors family 1 profile" evidence="7">
    <location>
        <begin position="56"/>
        <end position="343"/>
    </location>
</feature>
<evidence type="ECO:0000256" key="3">
    <source>
        <dbReference type="ARBA" id="ARBA00022989"/>
    </source>
</evidence>
<evidence type="ECO:0000256" key="4">
    <source>
        <dbReference type="ARBA" id="ARBA00023136"/>
    </source>
</evidence>
<feature type="region of interest" description="Disordered" evidence="5">
    <location>
        <begin position="255"/>
        <end position="274"/>
    </location>
</feature>
<dbReference type="STRING" id="188477.A0A433TS21"/>
<dbReference type="InterPro" id="IPR052954">
    <property type="entry name" value="GPCR-Ligand_Int"/>
</dbReference>
<sequence length="364" mass="40527">MDHQVSTNCSDSETNQTISGFENQNAFDQLLERIFLLDAPGLSWTIFLFGIVAIVGNILTILVYARLGFAQTINMSYVALAVSDLFSVLTAMTGAFCFTPAMGAILQQLRVRVDLANLAAFVGDWPHFAFSKTTAILTAWVSVERCLCVLIPTRVRLIINRRVTKTVVSALFVLGCCPLVFAYIGMKTDWEFDAETNTTTLNIFYSFKKANNVYNSIAVLLYGAVYPTLSWVIVTTCTTFLIIKLRESARWRKSNSNGVNPNVPTGTTQKNGHKGENRITKTVVMIACVFITCSLPRSVHSLVSLAFRHKYSTYGDLRPLFVMNAGFALLLSEINSGTNIILYSITSRKFRSTLKEMVFNKFSK</sequence>
<dbReference type="PRINTS" id="PR00237">
    <property type="entry name" value="GPCRRHODOPSN"/>
</dbReference>
<feature type="transmembrane region" description="Helical" evidence="6">
    <location>
        <begin position="42"/>
        <end position="65"/>
    </location>
</feature>
<dbReference type="GO" id="GO:0004930">
    <property type="term" value="F:G protein-coupled receptor activity"/>
    <property type="evidence" value="ECO:0007669"/>
    <property type="project" value="InterPro"/>
</dbReference>
<dbReference type="PROSITE" id="PS50262">
    <property type="entry name" value="G_PROTEIN_RECEP_F1_2"/>
    <property type="match status" value="1"/>
</dbReference>
<comment type="subcellular location">
    <subcellularLocation>
        <location evidence="1">Membrane</location>
    </subcellularLocation>
</comment>